<keyword evidence="3" id="KW-1185">Reference proteome</keyword>
<dbReference type="Gene3D" id="3.10.180.10">
    <property type="entry name" value="2,3-Dihydroxybiphenyl 1,2-Dioxygenase, domain 1"/>
    <property type="match status" value="1"/>
</dbReference>
<dbReference type="RefSeq" id="WP_089526117.1">
    <property type="nucleotide sequence ID" value="NZ_NMUQ01000003.1"/>
</dbReference>
<dbReference type="SUPFAM" id="SSF54593">
    <property type="entry name" value="Glyoxalase/Bleomycin resistance protein/Dihydroxybiphenyl dioxygenase"/>
    <property type="match status" value="1"/>
</dbReference>
<dbReference type="PROSITE" id="PS51819">
    <property type="entry name" value="VOC"/>
    <property type="match status" value="1"/>
</dbReference>
<reference evidence="2 3" key="1">
    <citation type="submission" date="2017-07" db="EMBL/GenBank/DDBJ databases">
        <title>Paenibacillus herberti R33 genome sequencing and assembly.</title>
        <authorList>
            <person name="Su W."/>
        </authorList>
    </citation>
    <scope>NUCLEOTIDE SEQUENCE [LARGE SCALE GENOMIC DNA]</scope>
    <source>
        <strain evidence="2 3">R33</strain>
    </source>
</reference>
<dbReference type="CDD" id="cd06587">
    <property type="entry name" value="VOC"/>
    <property type="match status" value="1"/>
</dbReference>
<organism evidence="2 3">
    <name type="scientific">Paenibacillus herberti</name>
    <dbReference type="NCBI Taxonomy" id="1619309"/>
    <lineage>
        <taxon>Bacteria</taxon>
        <taxon>Bacillati</taxon>
        <taxon>Bacillota</taxon>
        <taxon>Bacilli</taxon>
        <taxon>Bacillales</taxon>
        <taxon>Paenibacillaceae</taxon>
        <taxon>Paenibacillus</taxon>
    </lineage>
</organism>
<sequence length="114" mass="12685">MTEHGLIKNRIVDIYISCEDDARARDWYSNILGLSNLEMENGVRLLLMNWGENHKPISDGALFSLQSPNIKEAHKALKARGAKVDEVAQYGAQSFGFHVTDSEGNLILIIDQAS</sequence>
<feature type="domain" description="VOC" evidence="1">
    <location>
        <begin position="10"/>
        <end position="112"/>
    </location>
</feature>
<dbReference type="Pfam" id="PF00903">
    <property type="entry name" value="Glyoxalase"/>
    <property type="match status" value="1"/>
</dbReference>
<dbReference type="InterPro" id="IPR004360">
    <property type="entry name" value="Glyas_Fos-R_dOase_dom"/>
</dbReference>
<dbReference type="OrthoDB" id="2616610at2"/>
<evidence type="ECO:0000259" key="1">
    <source>
        <dbReference type="PROSITE" id="PS51819"/>
    </source>
</evidence>
<gene>
    <name evidence="2" type="ORF">CGZ75_20355</name>
</gene>
<dbReference type="InterPro" id="IPR029068">
    <property type="entry name" value="Glyas_Bleomycin-R_OHBP_Dase"/>
</dbReference>
<dbReference type="EMBL" id="NMUQ01000003">
    <property type="protein sequence ID" value="OXM13411.1"/>
    <property type="molecule type" value="Genomic_DNA"/>
</dbReference>
<name>A0A229NU56_9BACL</name>
<dbReference type="Proteomes" id="UP000215145">
    <property type="component" value="Unassembled WGS sequence"/>
</dbReference>
<dbReference type="InterPro" id="IPR037523">
    <property type="entry name" value="VOC_core"/>
</dbReference>
<accession>A0A229NU56</accession>
<proteinExistence type="predicted"/>
<evidence type="ECO:0000313" key="3">
    <source>
        <dbReference type="Proteomes" id="UP000215145"/>
    </source>
</evidence>
<protein>
    <recommendedName>
        <fullName evidence="1">VOC domain-containing protein</fullName>
    </recommendedName>
</protein>
<dbReference type="AlphaFoldDB" id="A0A229NU56"/>
<evidence type="ECO:0000313" key="2">
    <source>
        <dbReference type="EMBL" id="OXM13411.1"/>
    </source>
</evidence>
<comment type="caution">
    <text evidence="2">The sequence shown here is derived from an EMBL/GenBank/DDBJ whole genome shotgun (WGS) entry which is preliminary data.</text>
</comment>